<name>A0AAD2GSP1_9AGAR</name>
<proteinExistence type="predicted"/>
<dbReference type="EMBL" id="CAVNYO010000421">
    <property type="protein sequence ID" value="CAK5277871.1"/>
    <property type="molecule type" value="Genomic_DNA"/>
</dbReference>
<evidence type="ECO:0000256" key="1">
    <source>
        <dbReference type="SAM" id="MobiDB-lite"/>
    </source>
</evidence>
<sequence length="119" mass="13122">MEFASYFTDPSHLASALLDQTGAQQAMPFDDDEDDIWQPLAASRSSFSPPPEQQTIDPSLLMTALDFQVAHPWALFTPEEEDTRESRLETPAPAPDDTVLADVPMNEDLDASDAPEDLD</sequence>
<evidence type="ECO:0000313" key="4">
    <source>
        <dbReference type="Proteomes" id="UP001295794"/>
    </source>
</evidence>
<evidence type="ECO:0000313" key="3">
    <source>
        <dbReference type="EMBL" id="CAK5277871.1"/>
    </source>
</evidence>
<evidence type="ECO:0000313" key="2">
    <source>
        <dbReference type="EMBL" id="CAK5263263.1"/>
    </source>
</evidence>
<dbReference type="AlphaFoldDB" id="A0AAD2GSP1"/>
<dbReference type="EMBL" id="CAVNYO010000037">
    <property type="protein sequence ID" value="CAK5263263.1"/>
    <property type="molecule type" value="Genomic_DNA"/>
</dbReference>
<accession>A0AAD2GSP1</accession>
<gene>
    <name evidence="2" type="ORF">MYCIT1_LOCUS2619</name>
    <name evidence="3" type="ORF">MYCIT1_LOCUS27034</name>
</gene>
<comment type="caution">
    <text evidence="2">The sequence shown here is derived from an EMBL/GenBank/DDBJ whole genome shotgun (WGS) entry which is preliminary data.</text>
</comment>
<feature type="compositionally biased region" description="Polar residues" evidence="1">
    <location>
        <begin position="43"/>
        <end position="56"/>
    </location>
</feature>
<keyword evidence="4" id="KW-1185">Reference proteome</keyword>
<protein>
    <submittedName>
        <fullName evidence="2">Uncharacterized protein</fullName>
    </submittedName>
</protein>
<feature type="compositionally biased region" description="Acidic residues" evidence="1">
    <location>
        <begin position="105"/>
        <end position="119"/>
    </location>
</feature>
<feature type="non-terminal residue" evidence="2">
    <location>
        <position position="119"/>
    </location>
</feature>
<feature type="region of interest" description="Disordered" evidence="1">
    <location>
        <begin position="78"/>
        <end position="119"/>
    </location>
</feature>
<reference evidence="2" key="1">
    <citation type="submission" date="2023-11" db="EMBL/GenBank/DDBJ databases">
        <authorList>
            <person name="De Vega J J."/>
            <person name="De Vega J J."/>
        </authorList>
    </citation>
    <scope>NUCLEOTIDE SEQUENCE</scope>
</reference>
<dbReference type="Proteomes" id="UP001295794">
    <property type="component" value="Unassembled WGS sequence"/>
</dbReference>
<organism evidence="2 4">
    <name type="scientific">Mycena citricolor</name>
    <dbReference type="NCBI Taxonomy" id="2018698"/>
    <lineage>
        <taxon>Eukaryota</taxon>
        <taxon>Fungi</taxon>
        <taxon>Dikarya</taxon>
        <taxon>Basidiomycota</taxon>
        <taxon>Agaricomycotina</taxon>
        <taxon>Agaricomycetes</taxon>
        <taxon>Agaricomycetidae</taxon>
        <taxon>Agaricales</taxon>
        <taxon>Marasmiineae</taxon>
        <taxon>Mycenaceae</taxon>
        <taxon>Mycena</taxon>
    </lineage>
</organism>
<feature type="region of interest" description="Disordered" evidence="1">
    <location>
        <begin position="24"/>
        <end position="56"/>
    </location>
</feature>